<reference evidence="2" key="1">
    <citation type="journal article" date="2020" name="Stud. Mycol.">
        <title>101 Dothideomycetes genomes: a test case for predicting lifestyles and emergence of pathogens.</title>
        <authorList>
            <person name="Haridas S."/>
            <person name="Albert R."/>
            <person name="Binder M."/>
            <person name="Bloem J."/>
            <person name="Labutti K."/>
            <person name="Salamov A."/>
            <person name="Andreopoulos B."/>
            <person name="Baker S."/>
            <person name="Barry K."/>
            <person name="Bills G."/>
            <person name="Bluhm B."/>
            <person name="Cannon C."/>
            <person name="Castanera R."/>
            <person name="Culley D."/>
            <person name="Daum C."/>
            <person name="Ezra D."/>
            <person name="Gonzalez J."/>
            <person name="Henrissat B."/>
            <person name="Kuo A."/>
            <person name="Liang C."/>
            <person name="Lipzen A."/>
            <person name="Lutzoni F."/>
            <person name="Magnuson J."/>
            <person name="Mondo S."/>
            <person name="Nolan M."/>
            <person name="Ohm R."/>
            <person name="Pangilinan J."/>
            <person name="Park H.-J."/>
            <person name="Ramirez L."/>
            <person name="Alfaro M."/>
            <person name="Sun H."/>
            <person name="Tritt A."/>
            <person name="Yoshinaga Y."/>
            <person name="Zwiers L.-H."/>
            <person name="Turgeon B."/>
            <person name="Goodwin S."/>
            <person name="Spatafora J."/>
            <person name="Crous P."/>
            <person name="Grigoriev I."/>
        </authorList>
    </citation>
    <scope>NUCLEOTIDE SEQUENCE</scope>
    <source>
        <strain evidence="2">CBS 125425</strain>
    </source>
</reference>
<name>A0A9P4QTJ2_9PLEO</name>
<evidence type="ECO:0000313" key="3">
    <source>
        <dbReference type="Proteomes" id="UP000799444"/>
    </source>
</evidence>
<protein>
    <submittedName>
        <fullName evidence="2">Uncharacterized protein</fullName>
    </submittedName>
</protein>
<dbReference type="AlphaFoldDB" id="A0A9P4QTJ2"/>
<evidence type="ECO:0000313" key="2">
    <source>
        <dbReference type="EMBL" id="KAF2731093.1"/>
    </source>
</evidence>
<comment type="caution">
    <text evidence="2">The sequence shown here is derived from an EMBL/GenBank/DDBJ whole genome shotgun (WGS) entry which is preliminary data.</text>
</comment>
<dbReference type="EMBL" id="ML996203">
    <property type="protein sequence ID" value="KAF2731093.1"/>
    <property type="molecule type" value="Genomic_DNA"/>
</dbReference>
<feature type="compositionally biased region" description="Basic and acidic residues" evidence="1">
    <location>
        <begin position="173"/>
        <end position="193"/>
    </location>
</feature>
<sequence length="193" mass="22334">MERRRGVFVSRARAYVSLRRRYYGGAEIGRGGERARLSGARMNLWRGVRGRGRDGYSRDLGVRALDGWERDGYVSVLWVYNYAMCRMGLQCRVQIQRRKMHIRTRKLTPRKYSPIRPAHTRTRHQFNSLHIRTFAPRTVPRLAPPQTAHRRAPPAHPQRAITSQPVLKSRIPRVQDAESGARAHEEKKGSGQD</sequence>
<evidence type="ECO:0000256" key="1">
    <source>
        <dbReference type="SAM" id="MobiDB-lite"/>
    </source>
</evidence>
<accession>A0A9P4QTJ2</accession>
<gene>
    <name evidence="2" type="ORF">EJ04DRAFT_21051</name>
</gene>
<dbReference type="Proteomes" id="UP000799444">
    <property type="component" value="Unassembled WGS sequence"/>
</dbReference>
<keyword evidence="3" id="KW-1185">Reference proteome</keyword>
<organism evidence="2 3">
    <name type="scientific">Polyplosphaeria fusca</name>
    <dbReference type="NCBI Taxonomy" id="682080"/>
    <lineage>
        <taxon>Eukaryota</taxon>
        <taxon>Fungi</taxon>
        <taxon>Dikarya</taxon>
        <taxon>Ascomycota</taxon>
        <taxon>Pezizomycotina</taxon>
        <taxon>Dothideomycetes</taxon>
        <taxon>Pleosporomycetidae</taxon>
        <taxon>Pleosporales</taxon>
        <taxon>Tetraplosphaeriaceae</taxon>
        <taxon>Polyplosphaeria</taxon>
    </lineage>
</organism>
<feature type="region of interest" description="Disordered" evidence="1">
    <location>
        <begin position="136"/>
        <end position="193"/>
    </location>
</feature>
<proteinExistence type="predicted"/>